<dbReference type="Pfam" id="PF00175">
    <property type="entry name" value="NAD_binding_1"/>
    <property type="match status" value="1"/>
</dbReference>
<dbReference type="Gene3D" id="3.40.50.80">
    <property type="entry name" value="Nucleotide-binding domain of ferredoxin-NADP reductase (FNR) module"/>
    <property type="match status" value="1"/>
</dbReference>
<gene>
    <name evidence="2" type="ORF">UT77_C0002G0043</name>
</gene>
<dbReference type="PANTHER" id="PTHR47354:SF5">
    <property type="entry name" value="PROTEIN RFBI"/>
    <property type="match status" value="1"/>
</dbReference>
<dbReference type="SUPFAM" id="SSF63380">
    <property type="entry name" value="Riboflavin synthase domain-like"/>
    <property type="match status" value="1"/>
</dbReference>
<accession>A0A0G0T5I0</accession>
<dbReference type="Gene3D" id="2.40.30.10">
    <property type="entry name" value="Translation factors"/>
    <property type="match status" value="1"/>
</dbReference>
<evidence type="ECO:0000259" key="1">
    <source>
        <dbReference type="PROSITE" id="PS51384"/>
    </source>
</evidence>
<dbReference type="InterPro" id="IPR050415">
    <property type="entry name" value="MRET"/>
</dbReference>
<sequence>MDKDSLMRIGDKVLSKIPLLKKKAKIVAKKEVAKETLLVKFKVAEGEVNFNPGQFVFVELPKLLYPDENGNRHHFTILNSPNEKGIISITTRIRDTGFKRTLRELPEGTEVEVGPIAGFFTLPNDVSRPLVFIALGIGITPYISMLRYIEEEGLKHKVTLIYSDSDEESLSYLDELKKMEKKNKNFKLVVTITGKKKSGHENRHVNADFIKDYIDNPNKCTFFVSGPPNAVESVSKSLKDAGIENVNTENFSGY</sequence>
<name>A0A0G0T5I0_9BACT</name>
<proteinExistence type="predicted"/>
<dbReference type="SUPFAM" id="SSF52343">
    <property type="entry name" value="Ferredoxin reductase-like, C-terminal NADP-linked domain"/>
    <property type="match status" value="1"/>
</dbReference>
<dbReference type="PROSITE" id="PS51384">
    <property type="entry name" value="FAD_FR"/>
    <property type="match status" value="1"/>
</dbReference>
<dbReference type="PANTHER" id="PTHR47354">
    <property type="entry name" value="NADH OXIDOREDUCTASE HCR"/>
    <property type="match status" value="1"/>
</dbReference>
<dbReference type="InterPro" id="IPR001433">
    <property type="entry name" value="OxRdtase_FAD/NAD-bd"/>
</dbReference>
<evidence type="ECO:0000313" key="2">
    <source>
        <dbReference type="EMBL" id="KKR42390.1"/>
    </source>
</evidence>
<evidence type="ECO:0000313" key="3">
    <source>
        <dbReference type="Proteomes" id="UP000034881"/>
    </source>
</evidence>
<dbReference type="EMBL" id="LBYB01000002">
    <property type="protein sequence ID" value="KKR42390.1"/>
    <property type="molecule type" value="Genomic_DNA"/>
</dbReference>
<dbReference type="InterPro" id="IPR039261">
    <property type="entry name" value="FNR_nucleotide-bd"/>
</dbReference>
<dbReference type="Proteomes" id="UP000034881">
    <property type="component" value="Unassembled WGS sequence"/>
</dbReference>
<dbReference type="InterPro" id="IPR017938">
    <property type="entry name" value="Riboflavin_synthase-like_b-brl"/>
</dbReference>
<dbReference type="Pfam" id="PF00970">
    <property type="entry name" value="FAD_binding_6"/>
    <property type="match status" value="1"/>
</dbReference>
<dbReference type="InterPro" id="IPR008333">
    <property type="entry name" value="Cbr1-like_FAD-bd_dom"/>
</dbReference>
<organism evidence="2 3">
    <name type="scientific">Candidatus Daviesbacteria bacterium GW2011_GWC2_40_12</name>
    <dbReference type="NCBI Taxonomy" id="1618431"/>
    <lineage>
        <taxon>Bacteria</taxon>
        <taxon>Candidatus Daviesiibacteriota</taxon>
    </lineage>
</organism>
<dbReference type="InterPro" id="IPR017927">
    <property type="entry name" value="FAD-bd_FR_type"/>
</dbReference>
<reference evidence="2 3" key="1">
    <citation type="journal article" date="2015" name="Nature">
        <title>rRNA introns, odd ribosomes, and small enigmatic genomes across a large radiation of phyla.</title>
        <authorList>
            <person name="Brown C.T."/>
            <person name="Hug L.A."/>
            <person name="Thomas B.C."/>
            <person name="Sharon I."/>
            <person name="Castelle C.J."/>
            <person name="Singh A."/>
            <person name="Wilkins M.J."/>
            <person name="Williams K.H."/>
            <person name="Banfield J.F."/>
        </authorList>
    </citation>
    <scope>NUCLEOTIDE SEQUENCE [LARGE SCALE GENOMIC DNA]</scope>
</reference>
<dbReference type="AlphaFoldDB" id="A0A0G0T5I0"/>
<comment type="caution">
    <text evidence="2">The sequence shown here is derived from an EMBL/GenBank/DDBJ whole genome shotgun (WGS) entry which is preliminary data.</text>
</comment>
<dbReference type="GO" id="GO:0016491">
    <property type="term" value="F:oxidoreductase activity"/>
    <property type="evidence" value="ECO:0007669"/>
    <property type="project" value="InterPro"/>
</dbReference>
<feature type="domain" description="FAD-binding FR-type" evidence="1">
    <location>
        <begin position="19"/>
        <end position="123"/>
    </location>
</feature>
<dbReference type="CDD" id="cd00322">
    <property type="entry name" value="FNR_like"/>
    <property type="match status" value="1"/>
</dbReference>
<protein>
    <submittedName>
        <fullName evidence="2">Oxidoreductase FAD/NAD(P)-binding family protein</fullName>
    </submittedName>
</protein>